<feature type="compositionally biased region" description="Pro residues" evidence="1">
    <location>
        <begin position="76"/>
        <end position="85"/>
    </location>
</feature>
<evidence type="ECO:0000256" key="1">
    <source>
        <dbReference type="SAM" id="MobiDB-lite"/>
    </source>
</evidence>
<keyword evidence="3" id="KW-1185">Reference proteome</keyword>
<feature type="compositionally biased region" description="Basic and acidic residues" evidence="1">
    <location>
        <begin position="47"/>
        <end position="56"/>
    </location>
</feature>
<sequence length="197" mass="21239">MDKDFAPSQATSREVHVPPSYPSSDREVRGEREMSLDTEDEESSSLSDKEGDHSGDEFYYNPGSEDQIEADKAPKTPTPTPPCAPSPNSLPVVPAPANGSVDSPTSNHSNVSATTPAQAISPEQPLFIGPLSLMPLFVQYSELTKEQGWAYLQQVHSQGSTLMNTVAVQAAQLEVTNMHSVMAKHEISTLCKQQAGK</sequence>
<dbReference type="OrthoDB" id="3030676at2759"/>
<protein>
    <submittedName>
        <fullName evidence="2">Uncharacterized protein</fullName>
    </submittedName>
</protein>
<dbReference type="HOGENOM" id="CLU_1384557_0_0_1"/>
<dbReference type="Proteomes" id="UP000054538">
    <property type="component" value="Unassembled WGS sequence"/>
</dbReference>
<proteinExistence type="predicted"/>
<feature type="compositionally biased region" description="Basic and acidic residues" evidence="1">
    <location>
        <begin position="24"/>
        <end position="35"/>
    </location>
</feature>
<evidence type="ECO:0000313" key="2">
    <source>
        <dbReference type="EMBL" id="KIK73694.1"/>
    </source>
</evidence>
<name>A0A0D0D1E7_9AGAM</name>
<dbReference type="EMBL" id="KN829506">
    <property type="protein sequence ID" value="KIK73694.1"/>
    <property type="molecule type" value="Genomic_DNA"/>
</dbReference>
<feature type="compositionally biased region" description="Polar residues" evidence="1">
    <location>
        <begin position="100"/>
        <end position="113"/>
    </location>
</feature>
<feature type="region of interest" description="Disordered" evidence="1">
    <location>
        <begin position="1"/>
        <end position="113"/>
    </location>
</feature>
<reference evidence="3" key="2">
    <citation type="submission" date="2015-01" db="EMBL/GenBank/DDBJ databases">
        <title>Evolutionary Origins and Diversification of the Mycorrhizal Mutualists.</title>
        <authorList>
            <consortium name="DOE Joint Genome Institute"/>
            <consortium name="Mycorrhizal Genomics Consortium"/>
            <person name="Kohler A."/>
            <person name="Kuo A."/>
            <person name="Nagy L.G."/>
            <person name="Floudas D."/>
            <person name="Copeland A."/>
            <person name="Barry K.W."/>
            <person name="Cichocki N."/>
            <person name="Veneault-Fourrey C."/>
            <person name="LaButti K."/>
            <person name="Lindquist E.A."/>
            <person name="Lipzen A."/>
            <person name="Lundell T."/>
            <person name="Morin E."/>
            <person name="Murat C."/>
            <person name="Riley R."/>
            <person name="Ohm R."/>
            <person name="Sun H."/>
            <person name="Tunlid A."/>
            <person name="Henrissat B."/>
            <person name="Grigoriev I.V."/>
            <person name="Hibbett D.S."/>
            <person name="Martin F."/>
        </authorList>
    </citation>
    <scope>NUCLEOTIDE SEQUENCE [LARGE SCALE GENOMIC DNA]</scope>
    <source>
        <strain evidence="3">Ve08.2h10</strain>
    </source>
</reference>
<accession>A0A0D0D1E7</accession>
<dbReference type="AlphaFoldDB" id="A0A0D0D1E7"/>
<gene>
    <name evidence="2" type="ORF">PAXRUDRAFT_20590</name>
</gene>
<reference evidence="2 3" key="1">
    <citation type="submission" date="2014-04" db="EMBL/GenBank/DDBJ databases">
        <authorList>
            <consortium name="DOE Joint Genome Institute"/>
            <person name="Kuo A."/>
            <person name="Kohler A."/>
            <person name="Jargeat P."/>
            <person name="Nagy L.G."/>
            <person name="Floudas D."/>
            <person name="Copeland A."/>
            <person name="Barry K.W."/>
            <person name="Cichocki N."/>
            <person name="Veneault-Fourrey C."/>
            <person name="LaButti K."/>
            <person name="Lindquist E.A."/>
            <person name="Lipzen A."/>
            <person name="Lundell T."/>
            <person name="Morin E."/>
            <person name="Murat C."/>
            <person name="Sun H."/>
            <person name="Tunlid A."/>
            <person name="Henrissat B."/>
            <person name="Grigoriev I.V."/>
            <person name="Hibbett D.S."/>
            <person name="Martin F."/>
            <person name="Nordberg H.P."/>
            <person name="Cantor M.N."/>
            <person name="Hua S.X."/>
        </authorList>
    </citation>
    <scope>NUCLEOTIDE SEQUENCE [LARGE SCALE GENOMIC DNA]</scope>
    <source>
        <strain evidence="2 3">Ve08.2h10</strain>
    </source>
</reference>
<organism evidence="2 3">
    <name type="scientific">Paxillus rubicundulus Ve08.2h10</name>
    <dbReference type="NCBI Taxonomy" id="930991"/>
    <lineage>
        <taxon>Eukaryota</taxon>
        <taxon>Fungi</taxon>
        <taxon>Dikarya</taxon>
        <taxon>Basidiomycota</taxon>
        <taxon>Agaricomycotina</taxon>
        <taxon>Agaricomycetes</taxon>
        <taxon>Agaricomycetidae</taxon>
        <taxon>Boletales</taxon>
        <taxon>Paxilineae</taxon>
        <taxon>Paxillaceae</taxon>
        <taxon>Paxillus</taxon>
    </lineage>
</organism>
<dbReference type="InParanoid" id="A0A0D0D1E7"/>
<evidence type="ECO:0000313" key="3">
    <source>
        <dbReference type="Proteomes" id="UP000054538"/>
    </source>
</evidence>